<dbReference type="PANTHER" id="PTHR30543:SF21">
    <property type="entry name" value="NAD(P)H-DEPENDENT FMN REDUCTASE LOT6"/>
    <property type="match status" value="1"/>
</dbReference>
<evidence type="ECO:0000256" key="1">
    <source>
        <dbReference type="ARBA" id="ARBA00001917"/>
    </source>
</evidence>
<keyword evidence="5" id="KW-1185">Reference proteome</keyword>
<comment type="cofactor">
    <cofactor evidence="1">
        <name>FMN</name>
        <dbReference type="ChEBI" id="CHEBI:58210"/>
    </cofactor>
</comment>
<dbReference type="Proteomes" id="UP001377830">
    <property type="component" value="Chromosome"/>
</dbReference>
<gene>
    <name evidence="4" type="ORF">PEC302110_04770</name>
</gene>
<dbReference type="AlphaFoldDB" id="A0AAN0KAC6"/>
<dbReference type="GO" id="GO:0016491">
    <property type="term" value="F:oxidoreductase activity"/>
    <property type="evidence" value="ECO:0007669"/>
    <property type="project" value="InterPro"/>
</dbReference>
<protein>
    <submittedName>
        <fullName evidence="4">NAD(P)H-dependent FMN reductase</fullName>
    </submittedName>
</protein>
<dbReference type="Gene3D" id="3.40.50.360">
    <property type="match status" value="1"/>
</dbReference>
<dbReference type="RefSeq" id="WP_261848943.1">
    <property type="nucleotide sequence ID" value="NZ_AP028908.1"/>
</dbReference>
<dbReference type="Pfam" id="PF03358">
    <property type="entry name" value="FMN_red"/>
    <property type="match status" value="1"/>
</dbReference>
<dbReference type="GO" id="GO:0005829">
    <property type="term" value="C:cytosol"/>
    <property type="evidence" value="ECO:0007669"/>
    <property type="project" value="TreeGrafter"/>
</dbReference>
<dbReference type="InterPro" id="IPR005025">
    <property type="entry name" value="FMN_Rdtase-like_dom"/>
</dbReference>
<feature type="domain" description="NADPH-dependent FMN reductase-like" evidence="3">
    <location>
        <begin position="4"/>
        <end position="145"/>
    </location>
</feature>
<evidence type="ECO:0000259" key="3">
    <source>
        <dbReference type="Pfam" id="PF03358"/>
    </source>
</evidence>
<evidence type="ECO:0000313" key="4">
    <source>
        <dbReference type="EMBL" id="BES83380.1"/>
    </source>
</evidence>
<sequence length="181" mass="19671">MSSIKLLGIAGSLRKASTNRGLLRTAQSVLPAGVSLEIADLLDVPFYNADLTEIPESVQRIARQAQNADGFVFACTEYNYSVAPALKNILDWLSRLPDTNVLNDKPAALMGAGGGMGTSRAQYHLRQTCVFLNIHPLNRPEVFSNAYAGGFDEQGNLHDEKIVALITEQIKTLADVITQKK</sequence>
<evidence type="ECO:0000313" key="5">
    <source>
        <dbReference type="Proteomes" id="UP001377830"/>
    </source>
</evidence>
<accession>A0AAN0KAC6</accession>
<dbReference type="PANTHER" id="PTHR30543">
    <property type="entry name" value="CHROMATE REDUCTASE"/>
    <property type="match status" value="1"/>
</dbReference>
<dbReference type="EMBL" id="AP028908">
    <property type="protein sequence ID" value="BES83380.1"/>
    <property type="molecule type" value="Genomic_DNA"/>
</dbReference>
<dbReference type="InterPro" id="IPR050712">
    <property type="entry name" value="NAD(P)H-dep_reductase"/>
</dbReference>
<organism evidence="4 5">
    <name type="scientific">Pectobacterium araliae</name>
    <dbReference type="NCBI Taxonomy" id="3073862"/>
    <lineage>
        <taxon>Bacteria</taxon>
        <taxon>Pseudomonadati</taxon>
        <taxon>Pseudomonadota</taxon>
        <taxon>Gammaproteobacteria</taxon>
        <taxon>Enterobacterales</taxon>
        <taxon>Pectobacteriaceae</taxon>
        <taxon>Pectobacterium</taxon>
    </lineage>
</organism>
<proteinExistence type="predicted"/>
<dbReference type="GO" id="GO:0010181">
    <property type="term" value="F:FMN binding"/>
    <property type="evidence" value="ECO:0007669"/>
    <property type="project" value="TreeGrafter"/>
</dbReference>
<dbReference type="KEGG" id="parl:PEC302110_04770"/>
<dbReference type="InterPro" id="IPR029039">
    <property type="entry name" value="Flavoprotein-like_sf"/>
</dbReference>
<name>A0AAN0KAC6_9GAMM</name>
<dbReference type="SUPFAM" id="SSF52218">
    <property type="entry name" value="Flavoproteins"/>
    <property type="match status" value="1"/>
</dbReference>
<reference evidence="5" key="1">
    <citation type="journal article" date="2024" name="Int. J. Syst. Evol. Microbiol.">
        <title>Pectobacterium araliae sp. nov., a pathogen causing bacterial soft rot of Japanese angelica tree in Japan.</title>
        <authorList>
            <person name="Sawada H."/>
            <person name="Someya N."/>
            <person name="Morohoshi T."/>
            <person name="Ono M."/>
            <person name="Satou M."/>
        </authorList>
    </citation>
    <scope>NUCLEOTIDE SEQUENCE [LARGE SCALE GENOMIC DNA]</scope>
    <source>
        <strain evidence="5">MAFF 302110</strain>
    </source>
</reference>
<keyword evidence="2" id="KW-0285">Flavoprotein</keyword>
<keyword evidence="2" id="KW-0288">FMN</keyword>
<evidence type="ECO:0000256" key="2">
    <source>
        <dbReference type="ARBA" id="ARBA00022643"/>
    </source>
</evidence>